<accession>A0A077R0F0</accession>
<sequence length="100" mass="11613">MNRDHPGGRPTITRLQSGISTGSNLVMDRLDFQINLKQTIATDPVASMICPFFEAWDRQPRRHKDRFRHDRYGKFPIEAIQTIHDMMLSNLLFSQNVADK</sequence>
<protein>
    <submittedName>
        <fullName evidence="1">Uncharacterized protein</fullName>
    </submittedName>
</protein>
<dbReference type="EMBL" id="HG529531">
    <property type="protein sequence ID" value="CDI52188.1"/>
    <property type="molecule type" value="Genomic_DNA"/>
</dbReference>
<organism evidence="1">
    <name type="scientific">Melanopsichium pennsylvanicum 4</name>
    <dbReference type="NCBI Taxonomy" id="1398559"/>
    <lineage>
        <taxon>Eukaryota</taxon>
        <taxon>Fungi</taxon>
        <taxon>Dikarya</taxon>
        <taxon>Basidiomycota</taxon>
        <taxon>Ustilaginomycotina</taxon>
        <taxon>Ustilaginomycetes</taxon>
        <taxon>Ustilaginales</taxon>
        <taxon>Ustilaginaceae</taxon>
        <taxon>Melanopsichium</taxon>
    </lineage>
</organism>
<name>A0A077R0F0_9BASI</name>
<evidence type="ECO:0000313" key="1">
    <source>
        <dbReference type="EMBL" id="CDI52188.1"/>
    </source>
</evidence>
<dbReference type="AlphaFoldDB" id="A0A077R0F0"/>
<reference evidence="1" key="1">
    <citation type="journal article" date="2014" name="Genome Biol. Evol.">
        <title>Gene Loss Rather Than Gene Gain Is Associated with a Host Jump from Monocots to Dicots in the Smut Fungus Melanopsichium pennsylvanicum.</title>
        <authorList>
            <person name="Sharma R."/>
            <person name="Mishra B."/>
            <person name="Runge F."/>
            <person name="Thines M."/>
        </authorList>
    </citation>
    <scope>NUCLEOTIDE SEQUENCE</scope>
    <source>
        <strain evidence="1">4</strain>
    </source>
</reference>
<proteinExistence type="predicted"/>